<dbReference type="EMBL" id="JBHSTE010000004">
    <property type="protein sequence ID" value="MFC6333399.1"/>
    <property type="molecule type" value="Genomic_DNA"/>
</dbReference>
<dbReference type="InterPro" id="IPR010852">
    <property type="entry name" value="ABATE"/>
</dbReference>
<dbReference type="Pfam" id="PF07336">
    <property type="entry name" value="ABATE"/>
    <property type="match status" value="1"/>
</dbReference>
<reference evidence="3" key="1">
    <citation type="journal article" date="2019" name="Int. J. Syst. Evol. Microbiol.">
        <title>The Global Catalogue of Microorganisms (GCM) 10K type strain sequencing project: providing services to taxonomists for standard genome sequencing and annotation.</title>
        <authorList>
            <consortium name="The Broad Institute Genomics Platform"/>
            <consortium name="The Broad Institute Genome Sequencing Center for Infectious Disease"/>
            <person name="Wu L."/>
            <person name="Ma J."/>
        </authorList>
    </citation>
    <scope>NUCLEOTIDE SEQUENCE [LARGE SCALE GENOMIC DNA]</scope>
    <source>
        <strain evidence="3">PCU 280</strain>
    </source>
</reference>
<protein>
    <submittedName>
        <fullName evidence="2">CGNR zinc finger domain-containing protein</fullName>
    </submittedName>
</protein>
<dbReference type="InterPro" id="IPR023286">
    <property type="entry name" value="ABATE_dom_sf"/>
</dbReference>
<dbReference type="PANTHER" id="PTHR35525:SF3">
    <property type="entry name" value="BLL6575 PROTEIN"/>
    <property type="match status" value="1"/>
</dbReference>
<dbReference type="PANTHER" id="PTHR35525">
    <property type="entry name" value="BLL6575 PROTEIN"/>
    <property type="match status" value="1"/>
</dbReference>
<keyword evidence="3" id="KW-1185">Reference proteome</keyword>
<comment type="caution">
    <text evidence="2">The sequence shown here is derived from an EMBL/GenBank/DDBJ whole genome shotgun (WGS) entry which is preliminary data.</text>
</comment>
<dbReference type="RefSeq" id="WP_379234841.1">
    <property type="nucleotide sequence ID" value="NZ_JBHSTE010000004.1"/>
</dbReference>
<dbReference type="InterPro" id="IPR021005">
    <property type="entry name" value="Znf_CGNR"/>
</dbReference>
<dbReference type="Proteomes" id="UP001596233">
    <property type="component" value="Unassembled WGS sequence"/>
</dbReference>
<name>A0ABW1V7F8_9BACL</name>
<feature type="domain" description="Zinc finger CGNR" evidence="1">
    <location>
        <begin position="150"/>
        <end position="189"/>
    </location>
</feature>
<evidence type="ECO:0000313" key="3">
    <source>
        <dbReference type="Proteomes" id="UP001596233"/>
    </source>
</evidence>
<dbReference type="Gene3D" id="1.10.3300.10">
    <property type="entry name" value="Jann2411-like domain"/>
    <property type="match status" value="1"/>
</dbReference>
<evidence type="ECO:0000259" key="1">
    <source>
        <dbReference type="Pfam" id="PF11706"/>
    </source>
</evidence>
<evidence type="ECO:0000313" key="2">
    <source>
        <dbReference type="EMBL" id="MFC6333399.1"/>
    </source>
</evidence>
<accession>A0ABW1V7F8</accession>
<dbReference type="Pfam" id="PF11706">
    <property type="entry name" value="zf-CGNR"/>
    <property type="match status" value="1"/>
</dbReference>
<organism evidence="2 3">
    <name type="scientific">Paenibacillus septentrionalis</name>
    <dbReference type="NCBI Taxonomy" id="429342"/>
    <lineage>
        <taxon>Bacteria</taxon>
        <taxon>Bacillati</taxon>
        <taxon>Bacillota</taxon>
        <taxon>Bacilli</taxon>
        <taxon>Bacillales</taxon>
        <taxon>Paenibacillaceae</taxon>
        <taxon>Paenibacillus</taxon>
    </lineage>
</organism>
<gene>
    <name evidence="2" type="ORF">ACFP56_12290</name>
</gene>
<proteinExistence type="predicted"/>
<dbReference type="SUPFAM" id="SSF160904">
    <property type="entry name" value="Jann2411-like"/>
    <property type="match status" value="1"/>
</dbReference>
<sequence length="196" mass="22549">MHIDVKFPLLSGDISIDLINTEVVRHNQRHDLLTEPGHLVAWFHAIKSSGYIEDAQFSAEVEKWAEEALPALRQIRALLRQQFEQLADGQGFEQHTVSVMERLIGLAPFAYQLRNNRLLPVPSGSPKDALLALIAFNLLQLKADDRLQHVHRCDNKECVLLFIDNNPRRKWCSMKICGNRMKVTRHQQQKKHESST</sequence>